<accession>A0A438B4I3</accession>
<dbReference type="Proteomes" id="UP000283479">
    <property type="component" value="Unassembled WGS sequence"/>
</dbReference>
<comment type="caution">
    <text evidence="1">The sequence shown here is derived from an EMBL/GenBank/DDBJ whole genome shotgun (WGS) entry which is preliminary data.</text>
</comment>
<dbReference type="AlphaFoldDB" id="A0A438B4I3"/>
<keyword evidence="2" id="KW-1185">Reference proteome</keyword>
<dbReference type="OrthoDB" id="4462970at2"/>
<name>A0A438B4I3_9NOCA</name>
<evidence type="ECO:0000313" key="1">
    <source>
        <dbReference type="EMBL" id="RVW05906.1"/>
    </source>
</evidence>
<proteinExistence type="predicted"/>
<organism evidence="1 2">
    <name type="scientific">Rhodococcus xishaensis</name>
    <dbReference type="NCBI Taxonomy" id="2487364"/>
    <lineage>
        <taxon>Bacteria</taxon>
        <taxon>Bacillati</taxon>
        <taxon>Actinomycetota</taxon>
        <taxon>Actinomycetes</taxon>
        <taxon>Mycobacteriales</taxon>
        <taxon>Nocardiaceae</taxon>
        <taxon>Rhodococcus</taxon>
    </lineage>
</organism>
<evidence type="ECO:0000313" key="2">
    <source>
        <dbReference type="Proteomes" id="UP000283479"/>
    </source>
</evidence>
<dbReference type="EMBL" id="RKLO01000001">
    <property type="protein sequence ID" value="RVW05906.1"/>
    <property type="molecule type" value="Genomic_DNA"/>
</dbReference>
<sequence>MGIEDALGEKILTWTDRFQNFFVKECDDFTSRPRWRPGIDVFGWYDEGYEIIYKLRARFPDVQVKPQFARYVFSVNERREHAGLLPISLPGKPKAGHICISDLLRGSERNRAQGPAKS</sequence>
<protein>
    <submittedName>
        <fullName evidence="1">Uncharacterized protein</fullName>
    </submittedName>
</protein>
<reference evidence="1 2" key="1">
    <citation type="submission" date="2018-11" db="EMBL/GenBank/DDBJ databases">
        <title>Rhodococcus spongicola sp. nov. and Rhodococcus xishaensis sp. nov. from marine sponges.</title>
        <authorList>
            <person name="Li L."/>
            <person name="Lin H.W."/>
        </authorList>
    </citation>
    <scope>NUCLEOTIDE SEQUENCE [LARGE SCALE GENOMIC DNA]</scope>
    <source>
        <strain evidence="1 2">LHW51113</strain>
    </source>
</reference>
<gene>
    <name evidence="1" type="ORF">EGT50_04025</name>
</gene>